<keyword evidence="1" id="KW-0472">Membrane</keyword>
<reference evidence="2 3" key="1">
    <citation type="submission" date="2019-07" db="EMBL/GenBank/DDBJ databases">
        <title>Ln-dependent methylotrophs.</title>
        <authorList>
            <person name="Tani A."/>
        </authorList>
    </citation>
    <scope>NUCLEOTIDE SEQUENCE [LARGE SCALE GENOMIC DNA]</scope>
    <source>
        <strain evidence="2 3">SM12</strain>
    </source>
</reference>
<keyword evidence="3" id="KW-1185">Reference proteome</keyword>
<protein>
    <submittedName>
        <fullName evidence="2">Uncharacterized protein</fullName>
    </submittedName>
</protein>
<dbReference type="EMBL" id="VJMG01000017">
    <property type="protein sequence ID" value="TRL39821.1"/>
    <property type="molecule type" value="Genomic_DNA"/>
</dbReference>
<accession>A0A549TCZ5</accession>
<keyword evidence="1" id="KW-0812">Transmembrane</keyword>
<organism evidence="2 3">
    <name type="scientific">Rhizobium straminoryzae</name>
    <dbReference type="NCBI Taxonomy" id="1387186"/>
    <lineage>
        <taxon>Bacteria</taxon>
        <taxon>Pseudomonadati</taxon>
        <taxon>Pseudomonadota</taxon>
        <taxon>Alphaproteobacteria</taxon>
        <taxon>Hyphomicrobiales</taxon>
        <taxon>Rhizobiaceae</taxon>
        <taxon>Rhizobium/Agrobacterium group</taxon>
        <taxon>Rhizobium</taxon>
    </lineage>
</organism>
<feature type="transmembrane region" description="Helical" evidence="1">
    <location>
        <begin position="39"/>
        <end position="59"/>
    </location>
</feature>
<keyword evidence="1" id="KW-1133">Transmembrane helix</keyword>
<evidence type="ECO:0000313" key="3">
    <source>
        <dbReference type="Proteomes" id="UP000316801"/>
    </source>
</evidence>
<evidence type="ECO:0000313" key="2">
    <source>
        <dbReference type="EMBL" id="TRL39821.1"/>
    </source>
</evidence>
<dbReference type="AlphaFoldDB" id="A0A549TCZ5"/>
<gene>
    <name evidence="2" type="ORF">FNA46_07750</name>
</gene>
<dbReference type="Proteomes" id="UP000316801">
    <property type="component" value="Unassembled WGS sequence"/>
</dbReference>
<comment type="caution">
    <text evidence="2">The sequence shown here is derived from an EMBL/GenBank/DDBJ whole genome shotgun (WGS) entry which is preliminary data.</text>
</comment>
<proteinExistence type="predicted"/>
<sequence length="67" mass="6974">MSAVFARILLRYAAGALVARGLLDIDTAAGISTDQDLAAVAQIAIGAGMGAATEIYYALARRFGWSR</sequence>
<evidence type="ECO:0000256" key="1">
    <source>
        <dbReference type="SAM" id="Phobius"/>
    </source>
</evidence>
<name>A0A549TCZ5_9HYPH</name>
<dbReference type="RefSeq" id="WP_143124604.1">
    <property type="nucleotide sequence ID" value="NZ_VJMG01000017.1"/>
</dbReference>